<dbReference type="SUPFAM" id="SSF52833">
    <property type="entry name" value="Thioredoxin-like"/>
    <property type="match status" value="1"/>
</dbReference>
<dbReference type="GO" id="GO:0016491">
    <property type="term" value="F:oxidoreductase activity"/>
    <property type="evidence" value="ECO:0007669"/>
    <property type="project" value="InterPro"/>
</dbReference>
<dbReference type="PANTHER" id="PTHR42852">
    <property type="entry name" value="THIOL:DISULFIDE INTERCHANGE PROTEIN DSBE"/>
    <property type="match status" value="1"/>
</dbReference>
<keyword evidence="5" id="KW-1185">Reference proteome</keyword>
<keyword evidence="1" id="KW-0676">Redox-active center</keyword>
<dbReference type="Proteomes" id="UP001228113">
    <property type="component" value="Chromosome"/>
</dbReference>
<organism evidence="4 5">
    <name type="scientific">Mesoterricola sediminis</name>
    <dbReference type="NCBI Taxonomy" id="2927980"/>
    <lineage>
        <taxon>Bacteria</taxon>
        <taxon>Pseudomonadati</taxon>
        <taxon>Acidobacteriota</taxon>
        <taxon>Holophagae</taxon>
        <taxon>Holophagales</taxon>
        <taxon>Holophagaceae</taxon>
        <taxon>Mesoterricola</taxon>
    </lineage>
</organism>
<feature type="signal peptide" evidence="2">
    <location>
        <begin position="1"/>
        <end position="18"/>
    </location>
</feature>
<proteinExistence type="predicted"/>
<name>A0AA48GRW5_9BACT</name>
<sequence>MRSLAPLFLLPAVLTAQAPAEDAKAMVARYTLLLKAYGQKAQDASARNQRLPLADTPEGLSVAIGHETRPAERQVLLAARYLMFKAMLQALPKDLPKEAASLASTVEYATGLELAGQITPDSPAFDLFEAFDPEAMGYIAWHASGGGFVAQTEAAAAQKAFAFLDAVFARHPNPAVKRRALETAIDLHSRPRMLAEVRADLARLEAFDPQAPAIRTWKAWLVTAEKEDLLVPRPGRPVPAFKLPDVEHPGAFLTPASFKGKYVLLDFWATWCAPCRGELPNLHKAYAAFHPRGLEVLSISSDRKAADVVAFRKDKDHPMPWRHAFPEGEAREAVMRAFQVRGIPHMVLVGPDGTILATEGLRGEDLQKTLGKYLGNK</sequence>
<dbReference type="EMBL" id="AP027081">
    <property type="protein sequence ID" value="BDU76452.1"/>
    <property type="molecule type" value="Genomic_DNA"/>
</dbReference>
<dbReference type="InterPro" id="IPR000866">
    <property type="entry name" value="AhpC/TSA"/>
</dbReference>
<accession>A0AA48GRW5</accession>
<feature type="domain" description="Thioredoxin" evidence="3">
    <location>
        <begin position="232"/>
        <end position="375"/>
    </location>
</feature>
<dbReference type="CDD" id="cd02966">
    <property type="entry name" value="TlpA_like_family"/>
    <property type="match status" value="1"/>
</dbReference>
<dbReference type="InterPro" id="IPR036249">
    <property type="entry name" value="Thioredoxin-like_sf"/>
</dbReference>
<dbReference type="Pfam" id="PF00578">
    <property type="entry name" value="AhpC-TSA"/>
    <property type="match status" value="1"/>
</dbReference>
<evidence type="ECO:0000313" key="5">
    <source>
        <dbReference type="Proteomes" id="UP001228113"/>
    </source>
</evidence>
<dbReference type="PROSITE" id="PS00194">
    <property type="entry name" value="THIOREDOXIN_1"/>
    <property type="match status" value="1"/>
</dbReference>
<feature type="chain" id="PRO_5041343397" description="Thioredoxin domain-containing protein" evidence="2">
    <location>
        <begin position="19"/>
        <end position="377"/>
    </location>
</feature>
<dbReference type="KEGG" id="msea:METESE_14100"/>
<reference evidence="4" key="1">
    <citation type="journal article" date="2023" name="Int. J. Syst. Evol. Microbiol.">
        <title>Mesoterricola silvestris gen. nov., sp. nov., Mesoterricola sediminis sp. nov., Geothrix oryzae sp. nov., Geothrix edaphica sp. nov., Geothrix rubra sp. nov., and Geothrix limicola sp. nov., six novel members of Acidobacteriota isolated from soils.</title>
        <authorList>
            <person name="Itoh H."/>
            <person name="Sugisawa Y."/>
            <person name="Mise K."/>
            <person name="Xu Z."/>
            <person name="Kuniyasu M."/>
            <person name="Ushijima N."/>
            <person name="Kawano K."/>
            <person name="Kobayashi E."/>
            <person name="Shiratori Y."/>
            <person name="Masuda Y."/>
            <person name="Senoo K."/>
        </authorList>
    </citation>
    <scope>NUCLEOTIDE SEQUENCE</scope>
    <source>
        <strain evidence="4">W786</strain>
    </source>
</reference>
<dbReference type="AlphaFoldDB" id="A0AA48GRW5"/>
<protein>
    <recommendedName>
        <fullName evidence="3">Thioredoxin domain-containing protein</fullName>
    </recommendedName>
</protein>
<gene>
    <name evidence="4" type="ORF">METESE_14100</name>
</gene>
<evidence type="ECO:0000259" key="3">
    <source>
        <dbReference type="PROSITE" id="PS51352"/>
    </source>
</evidence>
<keyword evidence="2" id="KW-0732">Signal</keyword>
<dbReference type="RefSeq" id="WP_243333680.1">
    <property type="nucleotide sequence ID" value="NZ_AP027081.1"/>
</dbReference>
<dbReference type="PROSITE" id="PS51352">
    <property type="entry name" value="THIOREDOXIN_2"/>
    <property type="match status" value="1"/>
</dbReference>
<dbReference type="InterPro" id="IPR017937">
    <property type="entry name" value="Thioredoxin_CS"/>
</dbReference>
<evidence type="ECO:0000256" key="2">
    <source>
        <dbReference type="SAM" id="SignalP"/>
    </source>
</evidence>
<evidence type="ECO:0000313" key="4">
    <source>
        <dbReference type="EMBL" id="BDU76452.1"/>
    </source>
</evidence>
<dbReference type="Gene3D" id="3.40.30.10">
    <property type="entry name" value="Glutaredoxin"/>
    <property type="match status" value="1"/>
</dbReference>
<dbReference type="InterPro" id="IPR050553">
    <property type="entry name" value="Thioredoxin_ResA/DsbE_sf"/>
</dbReference>
<evidence type="ECO:0000256" key="1">
    <source>
        <dbReference type="ARBA" id="ARBA00023284"/>
    </source>
</evidence>
<dbReference type="GO" id="GO:0016209">
    <property type="term" value="F:antioxidant activity"/>
    <property type="evidence" value="ECO:0007669"/>
    <property type="project" value="InterPro"/>
</dbReference>
<dbReference type="PANTHER" id="PTHR42852:SF13">
    <property type="entry name" value="PROTEIN DIPZ"/>
    <property type="match status" value="1"/>
</dbReference>
<dbReference type="InterPro" id="IPR013766">
    <property type="entry name" value="Thioredoxin_domain"/>
</dbReference>